<reference evidence="2 3" key="1">
    <citation type="submission" date="2019-02" db="EMBL/GenBank/DDBJ databases">
        <title>Deep-cultivation of Planctomycetes and their phenomic and genomic characterization uncovers novel biology.</title>
        <authorList>
            <person name="Wiegand S."/>
            <person name="Jogler M."/>
            <person name="Boedeker C."/>
            <person name="Pinto D."/>
            <person name="Vollmers J."/>
            <person name="Rivas-Marin E."/>
            <person name="Kohn T."/>
            <person name="Peeters S.H."/>
            <person name="Heuer A."/>
            <person name="Rast P."/>
            <person name="Oberbeckmann S."/>
            <person name="Bunk B."/>
            <person name="Jeske O."/>
            <person name="Meyerdierks A."/>
            <person name="Storesund J.E."/>
            <person name="Kallscheuer N."/>
            <person name="Luecker S."/>
            <person name="Lage O.M."/>
            <person name="Pohl T."/>
            <person name="Merkel B.J."/>
            <person name="Hornburger P."/>
            <person name="Mueller R.-W."/>
            <person name="Bruemmer F."/>
            <person name="Labrenz M."/>
            <person name="Spormann A.M."/>
            <person name="Op den Camp H."/>
            <person name="Overmann J."/>
            <person name="Amann R."/>
            <person name="Jetten M.S.M."/>
            <person name="Mascher T."/>
            <person name="Medema M.H."/>
            <person name="Devos D.P."/>
            <person name="Kaster A.-K."/>
            <person name="Ovreas L."/>
            <person name="Rohde M."/>
            <person name="Galperin M.Y."/>
            <person name="Jogler C."/>
        </authorList>
    </citation>
    <scope>NUCLEOTIDE SEQUENCE [LARGE SCALE GENOMIC DNA]</scope>
    <source>
        <strain evidence="2 3">Pan265</strain>
    </source>
</reference>
<evidence type="ECO:0000313" key="3">
    <source>
        <dbReference type="Proteomes" id="UP000320386"/>
    </source>
</evidence>
<evidence type="ECO:0008006" key="4">
    <source>
        <dbReference type="Google" id="ProtNLM"/>
    </source>
</evidence>
<name>A0A518BUB6_9BACT</name>
<dbReference type="Proteomes" id="UP000320386">
    <property type="component" value="Chromosome"/>
</dbReference>
<protein>
    <recommendedName>
        <fullName evidence="4">PEP-CTERM protein-sorting domain-containing protein</fullName>
    </recommendedName>
</protein>
<gene>
    <name evidence="2" type="ORF">Pan265_03980</name>
</gene>
<dbReference type="InterPro" id="IPR013424">
    <property type="entry name" value="Ice-binding_C"/>
</dbReference>
<evidence type="ECO:0000256" key="1">
    <source>
        <dbReference type="SAM" id="SignalP"/>
    </source>
</evidence>
<dbReference type="AlphaFoldDB" id="A0A518BUB6"/>
<dbReference type="KEGG" id="mcad:Pan265_03980"/>
<proteinExistence type="predicted"/>
<keyword evidence="1" id="KW-0732">Signal</keyword>
<accession>A0A518BUB6</accession>
<sequence length="185" mass="19503" precursor="true">MTATRLLTSCAVALSLGGVASANVVVEDFVDFPGINSYGGNWVDQGDTTEYRIVGNGWGGGFYDVDPNVDAGLNRTAQLTLTVNSYDEPTGAGLGIWLGIATEKPGGVDENFQGSYGVLPGLNVLTFEIPEHMDVTAITFFHLQIDPGTNTANVYDVSFQEIAFTPEPGSAALLALAGVGLIRRR</sequence>
<dbReference type="RefSeq" id="WP_145444733.1">
    <property type="nucleotide sequence ID" value="NZ_CP036280.1"/>
</dbReference>
<dbReference type="EMBL" id="CP036280">
    <property type="protein sequence ID" value="QDU70570.1"/>
    <property type="molecule type" value="Genomic_DNA"/>
</dbReference>
<evidence type="ECO:0000313" key="2">
    <source>
        <dbReference type="EMBL" id="QDU70570.1"/>
    </source>
</evidence>
<feature type="chain" id="PRO_5021842431" description="PEP-CTERM protein-sorting domain-containing protein" evidence="1">
    <location>
        <begin position="23"/>
        <end position="185"/>
    </location>
</feature>
<dbReference type="OrthoDB" id="247823at2"/>
<organism evidence="2 3">
    <name type="scientific">Mucisphaera calidilacus</name>
    <dbReference type="NCBI Taxonomy" id="2527982"/>
    <lineage>
        <taxon>Bacteria</taxon>
        <taxon>Pseudomonadati</taxon>
        <taxon>Planctomycetota</taxon>
        <taxon>Phycisphaerae</taxon>
        <taxon>Phycisphaerales</taxon>
        <taxon>Phycisphaeraceae</taxon>
        <taxon>Mucisphaera</taxon>
    </lineage>
</organism>
<keyword evidence="3" id="KW-1185">Reference proteome</keyword>
<dbReference type="NCBIfam" id="TIGR02595">
    <property type="entry name" value="PEP_CTERM"/>
    <property type="match status" value="1"/>
</dbReference>
<feature type="signal peptide" evidence="1">
    <location>
        <begin position="1"/>
        <end position="22"/>
    </location>
</feature>